<evidence type="ECO:0000256" key="1">
    <source>
        <dbReference type="SAM" id="Coils"/>
    </source>
</evidence>
<keyword evidence="5" id="KW-1185">Reference proteome</keyword>
<dbReference type="InterPro" id="IPR035979">
    <property type="entry name" value="RBD_domain_sf"/>
</dbReference>
<dbReference type="Gene3D" id="3.30.70.330">
    <property type="match status" value="1"/>
</dbReference>
<feature type="compositionally biased region" description="Basic and acidic residues" evidence="2">
    <location>
        <begin position="563"/>
        <end position="583"/>
    </location>
</feature>
<feature type="region of interest" description="Disordered" evidence="2">
    <location>
        <begin position="339"/>
        <end position="435"/>
    </location>
</feature>
<feature type="non-terminal residue" evidence="4">
    <location>
        <position position="1"/>
    </location>
</feature>
<dbReference type="CDD" id="cd00590">
    <property type="entry name" value="RRM_SF"/>
    <property type="match status" value="1"/>
</dbReference>
<feature type="domain" description="RRM" evidence="3">
    <location>
        <begin position="1209"/>
        <end position="1275"/>
    </location>
</feature>
<feature type="coiled-coil region" evidence="1">
    <location>
        <begin position="943"/>
        <end position="970"/>
    </location>
</feature>
<organism evidence="4 5">
    <name type="scientific">Pristionchus fissidentatus</name>
    <dbReference type="NCBI Taxonomy" id="1538716"/>
    <lineage>
        <taxon>Eukaryota</taxon>
        <taxon>Metazoa</taxon>
        <taxon>Ecdysozoa</taxon>
        <taxon>Nematoda</taxon>
        <taxon>Chromadorea</taxon>
        <taxon>Rhabditida</taxon>
        <taxon>Rhabditina</taxon>
        <taxon>Diplogasteromorpha</taxon>
        <taxon>Diplogasteroidea</taxon>
        <taxon>Neodiplogasteridae</taxon>
        <taxon>Pristionchus</taxon>
    </lineage>
</organism>
<dbReference type="GO" id="GO:0003723">
    <property type="term" value="F:RNA binding"/>
    <property type="evidence" value="ECO:0007669"/>
    <property type="project" value="InterPro"/>
</dbReference>
<dbReference type="InterPro" id="IPR000504">
    <property type="entry name" value="RRM_dom"/>
</dbReference>
<proteinExistence type="predicted"/>
<gene>
    <name evidence="4" type="ORF">PFISCL1PPCAC_23498</name>
</gene>
<feature type="compositionally biased region" description="Basic and acidic residues" evidence="2">
    <location>
        <begin position="381"/>
        <end position="393"/>
    </location>
</feature>
<dbReference type="EMBL" id="BTSY01000006">
    <property type="protein sequence ID" value="GMT32201.1"/>
    <property type="molecule type" value="Genomic_DNA"/>
</dbReference>
<feature type="compositionally biased region" description="Basic and acidic residues" evidence="2">
    <location>
        <begin position="593"/>
        <end position="623"/>
    </location>
</feature>
<feature type="region of interest" description="Disordered" evidence="2">
    <location>
        <begin position="545"/>
        <end position="626"/>
    </location>
</feature>
<feature type="compositionally biased region" description="Basic and acidic residues" evidence="2">
    <location>
        <begin position="729"/>
        <end position="742"/>
    </location>
</feature>
<feature type="compositionally biased region" description="Polar residues" evidence="2">
    <location>
        <begin position="425"/>
        <end position="435"/>
    </location>
</feature>
<dbReference type="Proteomes" id="UP001432322">
    <property type="component" value="Unassembled WGS sequence"/>
</dbReference>
<feature type="domain" description="RRM" evidence="3">
    <location>
        <begin position="780"/>
        <end position="849"/>
    </location>
</feature>
<dbReference type="SUPFAM" id="SSF54928">
    <property type="entry name" value="RNA-binding domain, RBD"/>
    <property type="match status" value="2"/>
</dbReference>
<feature type="region of interest" description="Disordered" evidence="2">
    <location>
        <begin position="729"/>
        <end position="748"/>
    </location>
</feature>
<protein>
    <recommendedName>
        <fullName evidence="3">RRM domain-containing protein</fullName>
    </recommendedName>
</protein>
<feature type="domain" description="RRM" evidence="3">
    <location>
        <begin position="853"/>
        <end position="927"/>
    </location>
</feature>
<reference evidence="4" key="1">
    <citation type="submission" date="2023-10" db="EMBL/GenBank/DDBJ databases">
        <title>Genome assembly of Pristionchus species.</title>
        <authorList>
            <person name="Yoshida K."/>
            <person name="Sommer R.J."/>
        </authorList>
    </citation>
    <scope>NUCLEOTIDE SEQUENCE</scope>
    <source>
        <strain evidence="4">RS5133</strain>
    </source>
</reference>
<sequence length="1279" mass="144650">FPNQMMPQPSPSLYPNSTAGGSCNSATMNNGENNIQRPAIPAFPYGFIPNQMTPKPSPISLANHATCGASNSSTVNNGNNTQQPRLPAFPYGLFPNQMMPQPSPSLHANNTAGGPVINNGENNTQSPGLPAFPYGFTPNQMMPQSFPSFQAIQTMGDPFSGAFPQLTMPQMMPNMPMFNMNGFPQMPGMASQMFNPMQFAPPGMNPFLPAGQSIMPMGMTSPMGYVMYGMMPMNGQQMMMSPHAPIPVHIKDEPCEEGVQCTAAVTRRSIERKNNSFAIDDILGESKMKEEVVDEQVNSMSHSIITKASDSTDSSSNALGIPLQPEPYLNPQFVYQDIPDTPASPEYHYEDGNDLSPQMIPEDSVPSSSSPSAMNSFGYDDMSREEVEEDKTQDTIGVDSAQSPPPYDYNPGSPTHSPWRELSTEKSSLASFSSTPDRLRIVESQENVFGEEEDNVLEEHEELHLEESIDDLPATPLGSTVSEAAEDTVAEVKEDTVAGGREYTVAEAMADTIAARIKTEIASPMEAVIDAFLAELNGAEEMAPALPPMRDTTLKRPVIPPRFPKERDGMREMDERRAEMEKKCSRRSPIAYAKEEDTRSRSSEKDHSSRSSSSPDRKNKDTQHYTVLIKDVPERVERPRIRRYFEDKYDCHCEVRRVDGQPRSTIRIEFPWKITRDRVLRESPHSVSRTNLFAFEEVLPDEADDGMERKNSVEEKRHFEMVKREKRKECEESKEEIKEPKSHSPIRIPSGRDVVRMKMDEHPPELPTFFGKCGKMTDIILTAGPIPSECSVASVVEYFRSMCTEVLYLPYPSQRSREFLVLQFNNIDMAMRVLESSQHHVDGHAIHVYPPYDVHVKMLNMNSPGRVESMIEMLQNECGPIAKIPNIITKSETYKFGYISFARPQDAHSAIAMKRHIVMDGKCEIIESTSNYSYQMFKDAWIMKCMRVKMEEQRANRDETRRRRRRILGEQITSSEPIITVGPIPDHLLEECDEYLLKNFDAVHNVPYPTKYDNYRLLIVNDPAMIRGLFHEGYIRVGKKQEKILISPPFDVVFGKGPHKRIHAVVTEQLILSMQKKYGPIVRPVIPRKGVHIVTFGRLQDGQRAIEDSPHFKKLQVVAEEKTTNSSFIPFANLIDLELFYSRVRETEMMKEAANIRINYRPDPEADQQADTDRRRRRHSDEEEEKVGVLMCSPVSKRPRTTKEGNNIVVRVSDSELWLPKRAVITDHFSKYGKIKSFIPVDHNQAFIEFGDRIDMLNALERQSIQIGGLWLDVSQCND</sequence>
<evidence type="ECO:0000259" key="3">
    <source>
        <dbReference type="SMART" id="SM00360"/>
    </source>
</evidence>
<dbReference type="SMART" id="SM00360">
    <property type="entry name" value="RRM"/>
    <property type="match status" value="3"/>
</dbReference>
<comment type="caution">
    <text evidence="4">The sequence shown here is derived from an EMBL/GenBank/DDBJ whole genome shotgun (WGS) entry which is preliminary data.</text>
</comment>
<dbReference type="InterPro" id="IPR012677">
    <property type="entry name" value="Nucleotide-bd_a/b_plait_sf"/>
</dbReference>
<accession>A0AAV5WJQ0</accession>
<name>A0AAV5WJQ0_9BILA</name>
<evidence type="ECO:0000256" key="2">
    <source>
        <dbReference type="SAM" id="MobiDB-lite"/>
    </source>
</evidence>
<feature type="region of interest" description="Disordered" evidence="2">
    <location>
        <begin position="1"/>
        <end position="35"/>
    </location>
</feature>
<evidence type="ECO:0000313" key="5">
    <source>
        <dbReference type="Proteomes" id="UP001432322"/>
    </source>
</evidence>
<dbReference type="AlphaFoldDB" id="A0AAV5WJQ0"/>
<evidence type="ECO:0000313" key="4">
    <source>
        <dbReference type="EMBL" id="GMT32201.1"/>
    </source>
</evidence>
<feature type="region of interest" description="Disordered" evidence="2">
    <location>
        <begin position="1160"/>
        <end position="1187"/>
    </location>
</feature>
<keyword evidence="1" id="KW-0175">Coiled coil</keyword>